<comment type="subcellular location">
    <subcellularLocation>
        <location evidence="1">Bacterial flagellum</location>
    </subcellularLocation>
</comment>
<comment type="caution">
    <text evidence="10">The sequence shown here is derived from an EMBL/GenBank/DDBJ whole genome shotgun (WGS) entry which is preliminary data.</text>
</comment>
<dbReference type="InterPro" id="IPR003481">
    <property type="entry name" value="FliD_N"/>
</dbReference>
<evidence type="ECO:0000259" key="8">
    <source>
        <dbReference type="Pfam" id="PF02465"/>
    </source>
</evidence>
<evidence type="ECO:0000259" key="9">
    <source>
        <dbReference type="Pfam" id="PF07195"/>
    </source>
</evidence>
<dbReference type="AlphaFoldDB" id="A0A7C4QNT2"/>
<dbReference type="GO" id="GO:0007155">
    <property type="term" value="P:cell adhesion"/>
    <property type="evidence" value="ECO:0007669"/>
    <property type="project" value="InterPro"/>
</dbReference>
<evidence type="ECO:0000256" key="2">
    <source>
        <dbReference type="ARBA" id="ARBA00009764"/>
    </source>
</evidence>
<name>A0A7C4QNT2_9PLAN</name>
<evidence type="ECO:0000256" key="7">
    <source>
        <dbReference type="ARBA" id="ARBA00033192"/>
    </source>
</evidence>
<evidence type="ECO:0000256" key="3">
    <source>
        <dbReference type="ARBA" id="ARBA00011255"/>
    </source>
</evidence>
<comment type="similarity">
    <text evidence="2">Belongs to the FliD family.</text>
</comment>
<evidence type="ECO:0000313" key="10">
    <source>
        <dbReference type="EMBL" id="HGT39123.1"/>
    </source>
</evidence>
<dbReference type="GO" id="GO:0071973">
    <property type="term" value="P:bacterial-type flagellum-dependent cell motility"/>
    <property type="evidence" value="ECO:0007669"/>
    <property type="project" value="TreeGrafter"/>
</dbReference>
<dbReference type="Pfam" id="PF02465">
    <property type="entry name" value="FliD_N"/>
    <property type="match status" value="1"/>
</dbReference>
<gene>
    <name evidence="10" type="ORF">ENS64_07650</name>
</gene>
<feature type="domain" description="Flagellar hook-associated protein 2 N-terminal" evidence="8">
    <location>
        <begin position="12"/>
        <end position="108"/>
    </location>
</feature>
<accession>A0A7C4QNT2</accession>
<sequence length="915" mass="94303">MSGIRTTTGLMSGLDLGGLVDALINAERAPVRRLESRLKNLQTVQTGLGQLQAQLLALSAATLKLSDRNTFSSVAVSNSDPQQLSVSARLNSITGTYQFQAVRLATSHSALSRGFASNTQQVGAAGQLVIASGGQLERPVSLDLLNDGTGVRRGIIRIQDRSGAVAQVDLRNAVTIGDVAAAINSQAAGVRAEVRNDRLQLFDLTGQTAAPLSVTDMNGGRTAQDLGLAQSVAANVLNGSSIFRVSDEFTLNLLNDGNGLRQKTGVDDLQFTLSDGTTLAVNLDGVATVGELLQKINGHPQNGGKLAATLQDNRLILTDTAGGSGTLQAANLSGSNAVEFLGLTGDAPGGVLTGQRLHGGLNSVLLRNLRGGQGITALGQLSLTDRTGAMATVDLSNAETLDDVLHAINTATTGGGAPVALRAELDGRGTGIVVRDTSGSTASPLIIADVGGNTLAADLGIAVNAEVTSVKSGSLALRRVNEATSLSTYSPRGTAVATGSFRIEDSSGQQAVINITPGVKTIGDVIDRINAAGGINVTARLNETGDGLVIIDDAGGTGTLRVTEVGGRTAADLRLLGAATVGDDGKQRVTSRRALIVDVAATDTLESLATKINVIGGVVRATVVNTGALLNGFRLSLNSTVAGDAGRFTVDDGSLGLNFTDQDIGRDAVLRVGADPATAYLKTSPSNAFPTAVAALDVTLLQAGGTPVTVTTSLDAAKAQAAVEAFVSAYNAYIDQAAELTKFDPATQTRSALQGSNATLLVAARFQSLVNRVSGGPDASIRSLADVGLRLTTGGKLKFDGSSFTAALRDHPQQVRTLFTDLNNGFGTQFNKALDAFTNAQTGTLTLQTQALQATADTITSRITQLDALLQSRRVRLERQFIQMETVLSRLQSQQTALNGLANMIAGWRASASRD</sequence>
<dbReference type="EMBL" id="DSVQ01000012">
    <property type="protein sequence ID" value="HGT39123.1"/>
    <property type="molecule type" value="Genomic_DNA"/>
</dbReference>
<proteinExistence type="inferred from homology"/>
<evidence type="ECO:0000256" key="5">
    <source>
        <dbReference type="ARBA" id="ARBA00023143"/>
    </source>
</evidence>
<evidence type="ECO:0000256" key="1">
    <source>
        <dbReference type="ARBA" id="ARBA00004365"/>
    </source>
</evidence>
<evidence type="ECO:0000256" key="6">
    <source>
        <dbReference type="ARBA" id="ARBA00033074"/>
    </source>
</evidence>
<reference evidence="10" key="1">
    <citation type="journal article" date="2020" name="mSystems">
        <title>Genome- and Community-Level Interaction Insights into Carbon Utilization and Element Cycling Functions of Hydrothermarchaeota in Hydrothermal Sediment.</title>
        <authorList>
            <person name="Zhou Z."/>
            <person name="Liu Y."/>
            <person name="Xu W."/>
            <person name="Pan J."/>
            <person name="Luo Z.H."/>
            <person name="Li M."/>
        </authorList>
    </citation>
    <scope>NUCLEOTIDE SEQUENCE [LARGE SCALE GENOMIC DNA]</scope>
    <source>
        <strain evidence="10">SpSt-508</strain>
    </source>
</reference>
<dbReference type="PANTHER" id="PTHR30288:SF0">
    <property type="entry name" value="FLAGELLAR HOOK-ASSOCIATED PROTEIN 2"/>
    <property type="match status" value="1"/>
</dbReference>
<feature type="domain" description="Flagellar hook-associated protein 2 C-terminal" evidence="9">
    <location>
        <begin position="683"/>
        <end position="893"/>
    </location>
</feature>
<comment type="subunit">
    <text evidence="3">Homopentamer.</text>
</comment>
<dbReference type="PANTHER" id="PTHR30288">
    <property type="entry name" value="FLAGELLAR CAP/ASSEMBLY PROTEIN FLID"/>
    <property type="match status" value="1"/>
</dbReference>
<organism evidence="10">
    <name type="scientific">Schlesneria paludicola</name>
    <dbReference type="NCBI Taxonomy" id="360056"/>
    <lineage>
        <taxon>Bacteria</taxon>
        <taxon>Pseudomonadati</taxon>
        <taxon>Planctomycetota</taxon>
        <taxon>Planctomycetia</taxon>
        <taxon>Planctomycetales</taxon>
        <taxon>Planctomycetaceae</taxon>
        <taxon>Schlesneria</taxon>
    </lineage>
</organism>
<dbReference type="InterPro" id="IPR010809">
    <property type="entry name" value="FliD_C"/>
</dbReference>
<dbReference type="GO" id="GO:0009424">
    <property type="term" value="C:bacterial-type flagellum hook"/>
    <property type="evidence" value="ECO:0007669"/>
    <property type="project" value="InterPro"/>
</dbReference>
<dbReference type="InterPro" id="IPR040026">
    <property type="entry name" value="FliD"/>
</dbReference>
<dbReference type="GO" id="GO:0009421">
    <property type="term" value="C:bacterial-type flagellum filament cap"/>
    <property type="evidence" value="ECO:0007669"/>
    <property type="project" value="InterPro"/>
</dbReference>
<protein>
    <recommendedName>
        <fullName evidence="7">Filament cap protein</fullName>
    </recommendedName>
    <alternativeName>
        <fullName evidence="6">Flagellar cap protein</fullName>
    </alternativeName>
</protein>
<dbReference type="Pfam" id="PF07195">
    <property type="entry name" value="FliD_C"/>
    <property type="match status" value="1"/>
</dbReference>
<keyword evidence="5" id="KW-0975">Bacterial flagellum</keyword>
<keyword evidence="4" id="KW-0175">Coiled coil</keyword>
<evidence type="ECO:0000256" key="4">
    <source>
        <dbReference type="ARBA" id="ARBA00023054"/>
    </source>
</evidence>